<proteinExistence type="predicted"/>
<evidence type="ECO:0000313" key="2">
    <source>
        <dbReference type="Proteomes" id="UP000284021"/>
    </source>
</evidence>
<name>A0A418XH94_9PSED</name>
<organism evidence="1 2">
    <name type="scientific">Pseudomonas cavernicola</name>
    <dbReference type="NCBI Taxonomy" id="2320866"/>
    <lineage>
        <taxon>Bacteria</taxon>
        <taxon>Pseudomonadati</taxon>
        <taxon>Pseudomonadota</taxon>
        <taxon>Gammaproteobacteria</taxon>
        <taxon>Pseudomonadales</taxon>
        <taxon>Pseudomonadaceae</taxon>
        <taxon>Pseudomonas</taxon>
    </lineage>
</organism>
<comment type="caution">
    <text evidence="1">The sequence shown here is derived from an EMBL/GenBank/DDBJ whole genome shotgun (WGS) entry which is preliminary data.</text>
</comment>
<protein>
    <submittedName>
        <fullName evidence="1">Uncharacterized protein</fullName>
    </submittedName>
</protein>
<dbReference type="EMBL" id="QYUR01000002">
    <property type="protein sequence ID" value="RJG11844.1"/>
    <property type="molecule type" value="Genomic_DNA"/>
</dbReference>
<accession>A0A418XH94</accession>
<dbReference type="AlphaFoldDB" id="A0A418XH94"/>
<dbReference type="Proteomes" id="UP000284021">
    <property type="component" value="Unassembled WGS sequence"/>
</dbReference>
<reference evidence="1 2" key="1">
    <citation type="submission" date="2018-09" db="EMBL/GenBank/DDBJ databases">
        <authorList>
            <person name="Zhu H."/>
        </authorList>
    </citation>
    <scope>NUCLEOTIDE SEQUENCE [LARGE SCALE GENOMIC DNA]</scope>
    <source>
        <strain evidence="1 2">K1S02-6</strain>
    </source>
</reference>
<gene>
    <name evidence="1" type="ORF">D3879_00495</name>
</gene>
<keyword evidence="2" id="KW-1185">Reference proteome</keyword>
<evidence type="ECO:0000313" key="1">
    <source>
        <dbReference type="EMBL" id="RJG11844.1"/>
    </source>
</evidence>
<sequence>MFGYRHDDLNRFNRPVRTRMPGGVAGEQPNGCPLCRFCDFCAIELFSAALLAVFGVAGQAFQGCAQIWVADAVGGSLDAVGGALR</sequence>